<dbReference type="Proteomes" id="UP000095468">
    <property type="component" value="Unassembled WGS sequence"/>
</dbReference>
<dbReference type="GO" id="GO:0004674">
    <property type="term" value="F:protein serine/threonine kinase activity"/>
    <property type="evidence" value="ECO:0007669"/>
    <property type="project" value="UniProtKB-EC"/>
</dbReference>
<keyword evidence="3 7" id="KW-0418">Kinase</keyword>
<dbReference type="PROSITE" id="PS00108">
    <property type="entry name" value="PROTEIN_KINASE_ST"/>
    <property type="match status" value="1"/>
</dbReference>
<dbReference type="AlphaFoldDB" id="A0A173XEJ4"/>
<dbReference type="Gene3D" id="1.10.510.10">
    <property type="entry name" value="Transferase(Phosphotransferase) domain 1"/>
    <property type="match status" value="1"/>
</dbReference>
<keyword evidence="5" id="KW-0472">Membrane</keyword>
<feature type="domain" description="Protein kinase" evidence="6">
    <location>
        <begin position="29"/>
        <end position="289"/>
    </location>
</feature>
<name>A0A173XEJ4_9ACTN</name>
<keyword evidence="4" id="KW-0067">ATP-binding</keyword>
<feature type="transmembrane region" description="Helical" evidence="5">
    <location>
        <begin position="489"/>
        <end position="513"/>
    </location>
</feature>
<evidence type="ECO:0000259" key="6">
    <source>
        <dbReference type="PROSITE" id="PS50011"/>
    </source>
</evidence>
<feature type="transmembrane region" description="Helical" evidence="5">
    <location>
        <begin position="579"/>
        <end position="605"/>
    </location>
</feature>
<evidence type="ECO:0000256" key="3">
    <source>
        <dbReference type="ARBA" id="ARBA00022777"/>
    </source>
</evidence>
<feature type="transmembrane region" description="Helical" evidence="5">
    <location>
        <begin position="418"/>
        <end position="438"/>
    </location>
</feature>
<dbReference type="InterPro" id="IPR011009">
    <property type="entry name" value="Kinase-like_dom_sf"/>
</dbReference>
<sequence length="617" mass="63680">MPLFSQHTARFSPDVPLEGTSSRELLKRYQPLETLATGGFGSIEICRDTHLRRRVAIKRIPLINGAGMPASDIMDVLREAHTAAMLQHPNIVQVIDFTHDTAYAYLVMEYVDGMSLAEFLHRVDGHSLTFGEAAAIADALGQALTFAHSNGVLHLDIKPANVLIDHSGNVKLTDFGMARLSSAGGFGCSRGGTIGYMPPEQLDIETGTVDERADVFALACVIYEGLCGSAPFMAATPADSLDRIIGGATYPSELIPHFPPGAEAALMSALSPMPQDRPSSIEAFCDQLLAGLGSVREGRRSLEQMVGELSDDEQELDDIEPSHYEDEAIEVDPALGWAGTRWSHARDYTMRIISALTCGTFSFLLMQTAGVAALPGLVIAAIAIGAAAGLAPQIGSAISAVGFLVLMANATMQAQGILSMLPVAVIFAAAMSGWWIAWGRTEAAASAALTCALALGCLTGNTFLAAGVAAGVASFWLGPASAAAATGMGALFARLATVALSAGGVLGLGNVAAALGDPLLWAAFVLVAATAAASSALLNAHAKRADQGSNLAAIAAIAVTGIGCAAASCLAHHMEIASLAAAVVAKAAVAGTLSSIIVGICLYLLGYQRTYTESDLS</sequence>
<evidence type="ECO:0000256" key="4">
    <source>
        <dbReference type="ARBA" id="ARBA00022840"/>
    </source>
</evidence>
<evidence type="ECO:0000256" key="5">
    <source>
        <dbReference type="SAM" id="Phobius"/>
    </source>
</evidence>
<feature type="transmembrane region" description="Helical" evidence="5">
    <location>
        <begin position="551"/>
        <end position="573"/>
    </location>
</feature>
<feature type="transmembrane region" description="Helical" evidence="5">
    <location>
        <begin position="519"/>
        <end position="539"/>
    </location>
</feature>
<proteinExistence type="predicted"/>
<dbReference type="Pfam" id="PF00069">
    <property type="entry name" value="Pkinase"/>
    <property type="match status" value="1"/>
</dbReference>
<dbReference type="SUPFAM" id="SSF56112">
    <property type="entry name" value="Protein kinase-like (PK-like)"/>
    <property type="match status" value="1"/>
</dbReference>
<keyword evidence="2" id="KW-0547">Nucleotide-binding</keyword>
<keyword evidence="5" id="KW-1133">Transmembrane helix</keyword>
<feature type="transmembrane region" description="Helical" evidence="5">
    <location>
        <begin position="444"/>
        <end position="477"/>
    </location>
</feature>
<dbReference type="GO" id="GO:0005524">
    <property type="term" value="F:ATP binding"/>
    <property type="evidence" value="ECO:0007669"/>
    <property type="project" value="UniProtKB-KW"/>
</dbReference>
<evidence type="ECO:0000313" key="8">
    <source>
        <dbReference type="Proteomes" id="UP000095468"/>
    </source>
</evidence>
<reference evidence="7 8" key="1">
    <citation type="submission" date="2015-09" db="EMBL/GenBank/DDBJ databases">
        <authorList>
            <consortium name="Pathogen Informatics"/>
        </authorList>
    </citation>
    <scope>NUCLEOTIDE SEQUENCE [LARGE SCALE GENOMIC DNA]</scope>
    <source>
        <strain evidence="7 8">2789STDY5608823</strain>
    </source>
</reference>
<protein>
    <submittedName>
        <fullName evidence="7">Serine/threonine-protein kinase pknB</fullName>
        <ecNumber evidence="7">2.7.11.1</ecNumber>
    </submittedName>
</protein>
<feature type="transmembrane region" description="Helical" evidence="5">
    <location>
        <begin position="352"/>
        <end position="373"/>
    </location>
</feature>
<dbReference type="EMBL" id="CYYP01000002">
    <property type="protein sequence ID" value="CUN49317.1"/>
    <property type="molecule type" value="Genomic_DNA"/>
</dbReference>
<dbReference type="CDD" id="cd14014">
    <property type="entry name" value="STKc_PknB_like"/>
    <property type="match status" value="1"/>
</dbReference>
<dbReference type="PANTHER" id="PTHR43289:SF34">
    <property type="entry name" value="SERINE_THREONINE-PROTEIN KINASE YBDM-RELATED"/>
    <property type="match status" value="1"/>
</dbReference>
<keyword evidence="5" id="KW-0812">Transmembrane</keyword>
<evidence type="ECO:0000256" key="2">
    <source>
        <dbReference type="ARBA" id="ARBA00022741"/>
    </source>
</evidence>
<dbReference type="PROSITE" id="PS50011">
    <property type="entry name" value="PROTEIN_KINASE_DOM"/>
    <property type="match status" value="1"/>
</dbReference>
<dbReference type="InterPro" id="IPR008271">
    <property type="entry name" value="Ser/Thr_kinase_AS"/>
</dbReference>
<dbReference type="PANTHER" id="PTHR43289">
    <property type="entry name" value="MITOGEN-ACTIVATED PROTEIN KINASE KINASE KINASE 20-RELATED"/>
    <property type="match status" value="1"/>
</dbReference>
<dbReference type="EC" id="2.7.11.1" evidence="7"/>
<feature type="transmembrane region" description="Helical" evidence="5">
    <location>
        <begin position="379"/>
        <end position="406"/>
    </location>
</feature>
<dbReference type="SMART" id="SM00220">
    <property type="entry name" value="S_TKc"/>
    <property type="match status" value="1"/>
</dbReference>
<evidence type="ECO:0000256" key="1">
    <source>
        <dbReference type="ARBA" id="ARBA00022679"/>
    </source>
</evidence>
<dbReference type="RefSeq" id="WP_055285298.1">
    <property type="nucleotide sequence ID" value="NZ_CYYP01000002.1"/>
</dbReference>
<gene>
    <name evidence="7" type="primary">pknB_1</name>
    <name evidence="7" type="ORF">ERS852381_00281</name>
</gene>
<evidence type="ECO:0000313" key="7">
    <source>
        <dbReference type="EMBL" id="CUN49317.1"/>
    </source>
</evidence>
<keyword evidence="1 7" id="KW-0808">Transferase</keyword>
<accession>A0A173XEJ4</accession>
<dbReference type="InterPro" id="IPR000719">
    <property type="entry name" value="Prot_kinase_dom"/>
</dbReference>
<organism evidence="7 8">
    <name type="scientific">Collinsella aerofaciens</name>
    <dbReference type="NCBI Taxonomy" id="74426"/>
    <lineage>
        <taxon>Bacteria</taxon>
        <taxon>Bacillati</taxon>
        <taxon>Actinomycetota</taxon>
        <taxon>Coriobacteriia</taxon>
        <taxon>Coriobacteriales</taxon>
        <taxon>Coriobacteriaceae</taxon>
        <taxon>Collinsella</taxon>
    </lineage>
</organism>